<evidence type="ECO:0000313" key="1">
    <source>
        <dbReference type="EMBL" id="AIC95377.1"/>
    </source>
</evidence>
<gene>
    <name evidence="1" type="ORF">BleG1_2812</name>
</gene>
<dbReference type="OrthoDB" id="2972281at2"/>
<dbReference type="Proteomes" id="UP000027142">
    <property type="component" value="Chromosome"/>
</dbReference>
<sequence length="48" mass="5799">MIEKQLNQTDQLIDKLIQQGIYKINDRHLFELSEEEIKGFYSVWGKEE</sequence>
<dbReference type="InterPro" id="IPR025072">
    <property type="entry name" value="Fur_reg_FbpA"/>
</dbReference>
<name>A0A060LYV9_9BACI</name>
<reference evidence="1 2" key="1">
    <citation type="journal article" date="2014" name="Gene">
        <title>A comparative genomic analysis of the alkalitolerant soil bacterium Bacillus lehensis G1.</title>
        <authorList>
            <person name="Noor Y.M."/>
            <person name="Samsulrizal N.H."/>
            <person name="Jema'on N.A."/>
            <person name="Low K.O."/>
            <person name="Ramli A.N."/>
            <person name="Alias N.I."/>
            <person name="Damis S.I."/>
            <person name="Fuzi S.F."/>
            <person name="Isa M.N."/>
            <person name="Murad A.M."/>
            <person name="Raih M.F."/>
            <person name="Bakar F.D."/>
            <person name="Najimudin N."/>
            <person name="Mahadi N.M."/>
            <person name="Illias R.M."/>
        </authorList>
    </citation>
    <scope>NUCLEOTIDE SEQUENCE [LARGE SCALE GENOMIC DNA]</scope>
    <source>
        <strain evidence="1 2">G1</strain>
    </source>
</reference>
<dbReference type="HOGENOM" id="CLU_3149499_0_0_9"/>
<organism evidence="1 2">
    <name type="scientific">Shouchella lehensis G1</name>
    <dbReference type="NCBI Taxonomy" id="1246626"/>
    <lineage>
        <taxon>Bacteria</taxon>
        <taxon>Bacillati</taxon>
        <taxon>Bacillota</taxon>
        <taxon>Bacilli</taxon>
        <taxon>Bacillales</taxon>
        <taxon>Bacillaceae</taxon>
        <taxon>Shouchella</taxon>
    </lineage>
</organism>
<protein>
    <recommendedName>
        <fullName evidence="3">Fur-regulated basic protein FbpA</fullName>
    </recommendedName>
</protein>
<dbReference type="PATRIC" id="fig|1246626.3.peg.2805"/>
<dbReference type="Pfam" id="PF13076">
    <property type="entry name" value="Fur_reg_FbpA"/>
    <property type="match status" value="1"/>
</dbReference>
<dbReference type="RefSeq" id="WP_078440069.1">
    <property type="nucleotide sequence ID" value="NZ_CP003923.1"/>
</dbReference>
<evidence type="ECO:0000313" key="2">
    <source>
        <dbReference type="Proteomes" id="UP000027142"/>
    </source>
</evidence>
<dbReference type="AlphaFoldDB" id="A0A060LYV9"/>
<dbReference type="KEGG" id="ble:BleG1_2812"/>
<dbReference type="EMBL" id="CP003923">
    <property type="protein sequence ID" value="AIC95377.1"/>
    <property type="molecule type" value="Genomic_DNA"/>
</dbReference>
<evidence type="ECO:0008006" key="3">
    <source>
        <dbReference type="Google" id="ProtNLM"/>
    </source>
</evidence>
<accession>A0A060LYV9</accession>
<proteinExistence type="predicted"/>
<keyword evidence="2" id="KW-1185">Reference proteome</keyword>